<dbReference type="Gene3D" id="1.20.58.100">
    <property type="entry name" value="Fumarate reductase/succinate dehydrogenase flavoprotein-like, C-terminal domain"/>
    <property type="match status" value="1"/>
</dbReference>
<dbReference type="InterPro" id="IPR037099">
    <property type="entry name" value="Fum_R/Succ_DH_flav-like_C_sf"/>
</dbReference>
<keyword evidence="8 16" id="KW-0274">FAD</keyword>
<dbReference type="InterPro" id="IPR036188">
    <property type="entry name" value="FAD/NAD-bd_sf"/>
</dbReference>
<comment type="function">
    <text evidence="18">Flavoprotein (FP) subunit of succinate dehydrogenase (SDH) that is involved in complex II of the mitochondrial electron transport chain and is responsible for transferring electrons from succinate to ubiquinone (coenzyme Q).</text>
</comment>
<sequence length="660" mass="72936">MSAILKLSSITNILRYSQNIHASRAVLAKGLHVSVDPRNAKVNTDMSKAYPVYDHKYDVLVIGAGGSGLRAAFGLVSKGFKVAVVTKLFPTRSHTIAAQGGLNAALSNMEEDNWLYHMYDTVKGSDWLGDQDAIHYMTREAPKAVIELENFGVPFSRTKEGKIYQRAFGGQSLKFGKGGQAHRCAAVADRTGHSMLHTLYGQSLRYDCNYFIEYFALDLIMEGKNKCKGCVALNMEDGTLHRFLAKHTIIATGGYGRAFFSCTSAHSCTGDGNAMISRAGLQLQDMEFVQFHPTGIYGAGCLMTEGCRGEGGFLINAKGERFMERYAPVAKDLASRDVVSRSMTIEIREGRGVGPDKDHIHLQLHHLPAEQIHSRLPGISETALIFTGRDVTKEPVPIIPTVHYSMGGIPTNYKTEVLVLQDGKDALVEGLYAIGEAGCSSVHGANRLGANSLLDIVVFGRAAANYISEKHKPGESAGELTATDGENAVCNLDKIRYSKGKTPTAVVRLAMQKCMQTHAGVFRREDDMREGIRKLKDIYKQADDLKVTDQSLIWNSDLIETFELQNLLSCAMQTITGAENRKESRGAHAREDYNKRVDEYDYSKPTEGQQKKPLKDHWRKHTVTDLDLQTGDVKIQYRPVRDETLDAKECAWVPPAVRSY</sequence>
<comment type="subcellular location">
    <subcellularLocation>
        <location evidence="1 18">Mitochondrion inner membrane</location>
        <topology evidence="1 18">Peripheral membrane protein</topology>
        <orientation evidence="1 18">Matrix side</orientation>
    </subcellularLocation>
</comment>
<feature type="binding site" evidence="15">
    <location>
        <position position="292"/>
    </location>
    <ligand>
        <name>substrate</name>
    </ligand>
</feature>
<evidence type="ECO:0000256" key="3">
    <source>
        <dbReference type="ARBA" id="ARBA00008040"/>
    </source>
</evidence>
<keyword evidence="23" id="KW-1185">Reference proteome</keyword>
<dbReference type="FunFam" id="3.90.700.10:FF:000001">
    <property type="entry name" value="Mitochondrial succinate dehydrogenase flavoprotein subunit"/>
    <property type="match status" value="1"/>
</dbReference>
<dbReference type="FunFam" id="4.10.80.40:FF:000004">
    <property type="entry name" value="Succinate dehydrogenase [ubiquinone] flavoprotein subunit, mitochondrial"/>
    <property type="match status" value="1"/>
</dbReference>
<keyword evidence="9 18" id="KW-0809">Transit peptide</keyword>
<keyword evidence="5 18" id="KW-0816">Tricarboxylic acid cycle</keyword>
<dbReference type="InterPro" id="IPR014006">
    <property type="entry name" value="Succ_Dhase_FrdA_Gneg"/>
</dbReference>
<evidence type="ECO:0000256" key="4">
    <source>
        <dbReference type="ARBA" id="ARBA00022448"/>
    </source>
</evidence>
<gene>
    <name evidence="22" type="ORF">QE152_g25406</name>
</gene>
<comment type="similarity">
    <text evidence="3 18">Belongs to the FAD-dependent oxidoreductase 2 family. FRD/SDH subfamily.</text>
</comment>
<organism evidence="22 23">
    <name type="scientific">Popillia japonica</name>
    <name type="common">Japanese beetle</name>
    <dbReference type="NCBI Taxonomy" id="7064"/>
    <lineage>
        <taxon>Eukaryota</taxon>
        <taxon>Metazoa</taxon>
        <taxon>Ecdysozoa</taxon>
        <taxon>Arthropoda</taxon>
        <taxon>Hexapoda</taxon>
        <taxon>Insecta</taxon>
        <taxon>Pterygota</taxon>
        <taxon>Neoptera</taxon>
        <taxon>Endopterygota</taxon>
        <taxon>Coleoptera</taxon>
        <taxon>Polyphaga</taxon>
        <taxon>Scarabaeiformia</taxon>
        <taxon>Scarabaeidae</taxon>
        <taxon>Rutelinae</taxon>
        <taxon>Popillia</taxon>
    </lineage>
</organism>
<dbReference type="FunFam" id="3.50.50.60:FF:000482">
    <property type="entry name" value="Succinate dehydrogenase complex, subunit A, flavoprotein (Fp)"/>
    <property type="match status" value="1"/>
</dbReference>
<comment type="pathway">
    <text evidence="2 18">Carbohydrate metabolism; tricarboxylic acid cycle; fumarate from succinate (eukaryal route): step 1/1.</text>
</comment>
<evidence type="ECO:0000256" key="19">
    <source>
        <dbReference type="SAM" id="MobiDB-lite"/>
    </source>
</evidence>
<dbReference type="NCBIfam" id="TIGR01816">
    <property type="entry name" value="sdhA_forward"/>
    <property type="match status" value="1"/>
</dbReference>
<feature type="modified residue" description="Tele-8alpha-FAD histidine" evidence="17">
    <location>
        <position position="94"/>
    </location>
</feature>
<feature type="binding site" evidence="16">
    <location>
        <position position="436"/>
    </location>
    <ligand>
        <name>FAD</name>
        <dbReference type="ChEBI" id="CHEBI:57692"/>
    </ligand>
</feature>
<dbReference type="InterPro" id="IPR027477">
    <property type="entry name" value="Succ_DH/fumarate_Rdtase_cat_sf"/>
</dbReference>
<evidence type="ECO:0000256" key="6">
    <source>
        <dbReference type="ARBA" id="ARBA00022630"/>
    </source>
</evidence>
<feature type="active site" description="Proton acceptor" evidence="14">
    <location>
        <position position="336"/>
    </location>
</feature>
<comment type="catalytic activity">
    <reaction evidence="18">
        <text>a quinone + succinate = fumarate + a quinol</text>
        <dbReference type="Rhea" id="RHEA:40523"/>
        <dbReference type="ChEBI" id="CHEBI:24646"/>
        <dbReference type="ChEBI" id="CHEBI:29806"/>
        <dbReference type="ChEBI" id="CHEBI:30031"/>
        <dbReference type="ChEBI" id="CHEBI:132124"/>
        <dbReference type="EC" id="1.3.5.1"/>
    </reaction>
</comment>
<dbReference type="AlphaFoldDB" id="A0AAW1K230"/>
<dbReference type="SUPFAM" id="SSF51905">
    <property type="entry name" value="FAD/NAD(P)-binding domain"/>
    <property type="match status" value="1"/>
</dbReference>
<dbReference type="InterPro" id="IPR011281">
    <property type="entry name" value="Succ_DH_flav_su_fwd"/>
</dbReference>
<dbReference type="PANTHER" id="PTHR11632:SF51">
    <property type="entry name" value="SUCCINATE DEHYDROGENASE [UBIQUINONE] FLAVOPROTEIN SUBUNIT, MITOCHONDRIAL"/>
    <property type="match status" value="1"/>
</dbReference>
<accession>A0AAW1K230</accession>
<feature type="domain" description="FAD-dependent oxidoreductase 2 FAD-binding" evidence="20">
    <location>
        <begin position="58"/>
        <end position="453"/>
    </location>
</feature>
<dbReference type="SUPFAM" id="SSF46977">
    <property type="entry name" value="Succinate dehydrogenase/fumarate reductase flavoprotein C-terminal domain"/>
    <property type="match status" value="1"/>
</dbReference>
<evidence type="ECO:0000259" key="20">
    <source>
        <dbReference type="Pfam" id="PF00890"/>
    </source>
</evidence>
<dbReference type="Gene3D" id="3.50.50.60">
    <property type="entry name" value="FAD/NAD(P)-binding domain"/>
    <property type="match status" value="1"/>
</dbReference>
<keyword evidence="12" id="KW-0496">Mitochondrion</keyword>
<keyword evidence="11 18" id="KW-0560">Oxidoreductase</keyword>
<name>A0AAW1K230_POPJA</name>
<feature type="region of interest" description="Disordered" evidence="19">
    <location>
        <begin position="581"/>
        <end position="616"/>
    </location>
</feature>
<dbReference type="PANTHER" id="PTHR11632">
    <property type="entry name" value="SUCCINATE DEHYDROGENASE 2 FLAVOPROTEIN SUBUNIT"/>
    <property type="match status" value="1"/>
</dbReference>
<dbReference type="Gene3D" id="3.90.700.10">
    <property type="entry name" value="Succinate dehydrogenase/fumarate reductase flavoprotein, catalytic domain"/>
    <property type="match status" value="1"/>
</dbReference>
<keyword evidence="4 18" id="KW-0813">Transport</keyword>
<protein>
    <recommendedName>
        <fullName evidence="18">Succinate dehydrogenase [ubiquinone] flavoprotein subunit, mitochondrial</fullName>
        <ecNumber evidence="18">1.3.5.1</ecNumber>
    </recommendedName>
</protein>
<keyword evidence="13 18" id="KW-0472">Membrane</keyword>
<dbReference type="GO" id="GO:0009055">
    <property type="term" value="F:electron transfer activity"/>
    <property type="evidence" value="ECO:0007669"/>
    <property type="project" value="TreeGrafter"/>
</dbReference>
<dbReference type="InterPro" id="IPR030664">
    <property type="entry name" value="SdhA/FrdA/AprA"/>
</dbReference>
<comment type="cofactor">
    <cofactor evidence="16">
        <name>FAD</name>
        <dbReference type="ChEBI" id="CHEBI:57692"/>
    </cofactor>
    <text evidence="16">Flavinylated by SdhE, about 5% flavinylation occurs in the absence of SdhE.</text>
</comment>
<evidence type="ECO:0000256" key="8">
    <source>
        <dbReference type="ARBA" id="ARBA00022827"/>
    </source>
</evidence>
<evidence type="ECO:0000256" key="11">
    <source>
        <dbReference type="ARBA" id="ARBA00023002"/>
    </source>
</evidence>
<feature type="binding site" evidence="15">
    <location>
        <position position="403"/>
    </location>
    <ligand>
        <name>substrate</name>
    </ligand>
</feature>
<reference evidence="22 23" key="1">
    <citation type="journal article" date="2024" name="BMC Genomics">
        <title>De novo assembly and annotation of Popillia japonica's genome with initial clues to its potential as an invasive pest.</title>
        <authorList>
            <person name="Cucini C."/>
            <person name="Boschi S."/>
            <person name="Funari R."/>
            <person name="Cardaioli E."/>
            <person name="Iannotti N."/>
            <person name="Marturano G."/>
            <person name="Paoli F."/>
            <person name="Bruttini M."/>
            <person name="Carapelli A."/>
            <person name="Frati F."/>
            <person name="Nardi F."/>
        </authorList>
    </citation>
    <scope>NUCLEOTIDE SEQUENCE [LARGE SCALE GENOMIC DNA]</scope>
    <source>
        <strain evidence="22">DMR45628</strain>
    </source>
</reference>
<evidence type="ECO:0000256" key="17">
    <source>
        <dbReference type="PIRSR" id="PIRSR611281-4"/>
    </source>
</evidence>
<dbReference type="EC" id="1.3.5.1" evidence="18"/>
<dbReference type="FunFam" id="1.20.58.100:FF:000001">
    <property type="entry name" value="Succinate dehydrogenase flavoprotein subunit (SdhA)"/>
    <property type="match status" value="1"/>
</dbReference>
<evidence type="ECO:0000256" key="2">
    <source>
        <dbReference type="ARBA" id="ARBA00004788"/>
    </source>
</evidence>
<evidence type="ECO:0000256" key="1">
    <source>
        <dbReference type="ARBA" id="ARBA00004443"/>
    </source>
</evidence>
<evidence type="ECO:0000313" key="23">
    <source>
        <dbReference type="Proteomes" id="UP001458880"/>
    </source>
</evidence>
<evidence type="ECO:0000256" key="7">
    <source>
        <dbReference type="ARBA" id="ARBA00022792"/>
    </source>
</evidence>
<dbReference type="InterPro" id="IPR003953">
    <property type="entry name" value="FAD-dep_OxRdtase_2_FAD-bd"/>
</dbReference>
<dbReference type="SUPFAM" id="SSF56425">
    <property type="entry name" value="Succinate dehydrogenase/fumarate reductase flavoprotein, catalytic domain"/>
    <property type="match status" value="1"/>
</dbReference>
<dbReference type="InterPro" id="IPR015939">
    <property type="entry name" value="Fum_Rdtase/Succ_DH_flav-like_C"/>
</dbReference>
<feature type="binding site" evidence="16">
    <location>
        <position position="271"/>
    </location>
    <ligand>
        <name>FAD</name>
        <dbReference type="ChEBI" id="CHEBI:57692"/>
    </ligand>
</feature>
<dbReference type="NCBIfam" id="TIGR01812">
    <property type="entry name" value="sdhA_frdA_Gneg"/>
    <property type="match status" value="1"/>
</dbReference>
<dbReference type="GO" id="GO:0006121">
    <property type="term" value="P:mitochondrial electron transport, succinate to ubiquinone"/>
    <property type="evidence" value="ECO:0007669"/>
    <property type="project" value="TreeGrafter"/>
</dbReference>
<feature type="binding site" evidence="15">
    <location>
        <position position="304"/>
    </location>
    <ligand>
        <name>substrate</name>
    </ligand>
</feature>
<dbReference type="GO" id="GO:0005743">
    <property type="term" value="C:mitochondrial inner membrane"/>
    <property type="evidence" value="ECO:0007669"/>
    <property type="project" value="UniProtKB-SubCell"/>
</dbReference>
<dbReference type="PROSITE" id="PS00504">
    <property type="entry name" value="FRD_SDH_FAD_BINDING"/>
    <property type="match status" value="1"/>
</dbReference>
<evidence type="ECO:0000259" key="21">
    <source>
        <dbReference type="Pfam" id="PF02910"/>
    </source>
</evidence>
<proteinExistence type="inferred from homology"/>
<feature type="binding site" evidence="16">
    <location>
        <begin position="86"/>
        <end position="101"/>
    </location>
    <ligand>
        <name>FAD</name>
        <dbReference type="ChEBI" id="CHEBI:57692"/>
    </ligand>
</feature>
<keyword evidence="7" id="KW-0999">Mitochondrion inner membrane</keyword>
<evidence type="ECO:0000313" key="22">
    <source>
        <dbReference type="EMBL" id="KAK9711559.1"/>
    </source>
</evidence>
<evidence type="ECO:0000256" key="13">
    <source>
        <dbReference type="ARBA" id="ARBA00023136"/>
    </source>
</evidence>
<dbReference type="GO" id="GO:0006099">
    <property type="term" value="P:tricarboxylic acid cycle"/>
    <property type="evidence" value="ECO:0007669"/>
    <property type="project" value="UniProtKB-KW"/>
</dbReference>
<keyword evidence="6 16" id="KW-0285">Flavoprotein</keyword>
<dbReference type="Pfam" id="PF02910">
    <property type="entry name" value="Succ_DH_flav_C"/>
    <property type="match status" value="1"/>
</dbReference>
<feature type="binding site" evidence="16">
    <location>
        <begin position="452"/>
        <end position="453"/>
    </location>
    <ligand>
        <name>FAD</name>
        <dbReference type="ChEBI" id="CHEBI:57692"/>
    </ligand>
</feature>
<dbReference type="InterPro" id="IPR003952">
    <property type="entry name" value="FRD_SDH_FAD_BS"/>
</dbReference>
<evidence type="ECO:0000256" key="15">
    <source>
        <dbReference type="PIRSR" id="PIRSR611281-2"/>
    </source>
</evidence>
<evidence type="ECO:0000256" key="16">
    <source>
        <dbReference type="PIRSR" id="PIRSR611281-3"/>
    </source>
</evidence>
<evidence type="ECO:0000256" key="10">
    <source>
        <dbReference type="ARBA" id="ARBA00022982"/>
    </source>
</evidence>
<keyword evidence="10 18" id="KW-0249">Electron transport</keyword>
<dbReference type="Gene3D" id="4.10.80.40">
    <property type="entry name" value="succinate dehydrogenase protein domain"/>
    <property type="match status" value="1"/>
</dbReference>
<dbReference type="EMBL" id="JASPKY010000278">
    <property type="protein sequence ID" value="KAK9711559.1"/>
    <property type="molecule type" value="Genomic_DNA"/>
</dbReference>
<feature type="domain" description="Fumarate reductase/succinate dehydrogenase flavoprotein-like C-terminal" evidence="21">
    <location>
        <begin position="508"/>
        <end position="660"/>
    </location>
</feature>
<evidence type="ECO:0000256" key="12">
    <source>
        <dbReference type="ARBA" id="ARBA00023128"/>
    </source>
</evidence>
<evidence type="ECO:0000256" key="14">
    <source>
        <dbReference type="PIRSR" id="PIRSR000171-1"/>
    </source>
</evidence>
<evidence type="ECO:0000256" key="5">
    <source>
        <dbReference type="ARBA" id="ARBA00022532"/>
    </source>
</evidence>
<evidence type="ECO:0000256" key="9">
    <source>
        <dbReference type="ARBA" id="ARBA00022946"/>
    </source>
</evidence>
<dbReference type="PIRSF" id="PIRSF000171">
    <property type="entry name" value="SDHA_APRA_LASPO"/>
    <property type="match status" value="1"/>
</dbReference>
<comment type="caution">
    <text evidence="22">The sequence shown here is derived from an EMBL/GenBank/DDBJ whole genome shotgun (WGS) entry which is preliminary data.</text>
</comment>
<dbReference type="Pfam" id="PF00890">
    <property type="entry name" value="FAD_binding_2"/>
    <property type="match status" value="1"/>
</dbReference>
<dbReference type="GO" id="GO:0050660">
    <property type="term" value="F:flavin adenine dinucleotide binding"/>
    <property type="evidence" value="ECO:0007669"/>
    <property type="project" value="InterPro"/>
</dbReference>
<dbReference type="Proteomes" id="UP001458880">
    <property type="component" value="Unassembled WGS sequence"/>
</dbReference>
<feature type="binding site" evidence="15">
    <location>
        <position position="447"/>
    </location>
    <ligand>
        <name>substrate</name>
    </ligand>
</feature>
<dbReference type="GO" id="GO:0008177">
    <property type="term" value="F:succinate dehydrogenase (quinone) activity"/>
    <property type="evidence" value="ECO:0007669"/>
    <property type="project" value="UniProtKB-EC"/>
</dbReference>
<evidence type="ECO:0000256" key="18">
    <source>
        <dbReference type="RuleBase" id="RU362051"/>
    </source>
</evidence>
<feature type="binding site" evidence="16">
    <location>
        <begin position="63"/>
        <end position="68"/>
    </location>
    <ligand>
        <name>FAD</name>
        <dbReference type="ChEBI" id="CHEBI:57692"/>
    </ligand>
</feature>